<organism evidence="2 3">
    <name type="scientific">Mycobacterium phage Archie</name>
    <dbReference type="NCBI Taxonomy" id="1718599"/>
    <lineage>
        <taxon>Viruses</taxon>
        <taxon>Duplodnaviria</taxon>
        <taxon>Heunggongvirae</taxon>
        <taxon>Uroviricota</taxon>
        <taxon>Caudoviricetes</taxon>
        <taxon>Vilmaviridae</taxon>
        <taxon>Lclasvirinae</taxon>
        <taxon>Faithunavirus</taxon>
        <taxon>Faithunavirus archie</taxon>
    </lineage>
</organism>
<dbReference type="Proteomes" id="UP000201697">
    <property type="component" value="Segment"/>
</dbReference>
<accession>A0A0M4R9U1</accession>
<gene>
    <name evidence="2" type="ORF">SEA_ARCHIE_18</name>
</gene>
<feature type="domain" description="Gp28/Gp37-like" evidence="1">
    <location>
        <begin position="51"/>
        <end position="532"/>
    </location>
</feature>
<sequence>MWQDSDLWEIDKSCDYYRGRHESMRKAHPLIRIWINDPENSHGAVCVGRIDFTDTIKGSFPFKNNTATQGVLQIRDDHYIALFLKRLPQDERYQKNVMITVDFYGGAKRWSGLLDKWNIKTTEDGAKYFEMTFQDDLTYLQYLLCPPNPFLPIPVFQFPRMFMLAGPSKWAISMLILLNLLRVEGNLWELPDDPFDPEEWDQILDWSDWQVHIKGSPWLVDDSSMWTFLSARMNPVDAVIADALDDCQLTMTYRRILTDDGEVADGLMGIADGTRVKNGALVFEVVDNSNAHAFDGTFLSGTVIDGFARSLITYGGGFVEDVFNQVGEDSTLHPDEYYQSGWLGTIAKQPWLVIRDSEWTPITSSDMSWGPSKNVSVVVGGDNPAADAIAKLVIETTGALIGYFLLAGFSGLGSIAADVIMPFLVGTIAAWLQWKNTGRANALGWMHYWELYQAGAENNSWSLAALSALRGGFLVGKSETTHLVALHDSWAIPGLHFDIGHRIGTTVDSPGVQDIVWVNQVEEMVAEWDNSGDGQPYAWVIKAGKSQRNMSVGERLARLSKKFLDAINNVGVHLVQG</sequence>
<evidence type="ECO:0000259" key="1">
    <source>
        <dbReference type="Pfam" id="PF14594"/>
    </source>
</evidence>
<proteinExistence type="predicted"/>
<reference evidence="2 3" key="1">
    <citation type="submission" date="2015-08" db="EMBL/GenBank/DDBJ databases">
        <authorList>
            <person name="Clarke R.M."/>
            <person name="Taylor B.J."/>
            <person name="Thorniley A.J."/>
            <person name="Dasenko M.A."/>
            <person name="Denver D.R."/>
            <person name="Garcia-Ruiz H."/>
            <person name="Hoyer J.S."/>
            <person name="Jogdeo S."/>
            <person name="Sullivan C.M."/>
            <person name="Peterson M.R."/>
            <person name="Rowley E.R."/>
            <person name="Schnitzler C.E."/>
            <person name="Vining K.J."/>
            <person name="Almabruk K.H."/>
            <person name="Banawas S."/>
            <person name="Beatty C."/>
            <person name="Bullock C.J."/>
            <person name="Cappellazzi J.E."/>
            <person name="Chagani S.E."/>
            <person name="Chatterjee P."/>
            <person name="Cram E.D."/>
            <person name="Elorriaga M.E."/>
            <person name="Esser M."/>
            <person name="Fellows E.J."/>
            <person name="Garcia G.R."/>
            <person name="Gullaba J.M."/>
            <person name="Kinsley M.A."/>
            <person name="Luo F."/>
            <person name="McGinnis M."/>
            <person name="Paquette C.E."/>
            <person name="Reddekopp R.L."/>
            <person name="Rosen K.L."/>
            <person name="Sahlfeld L.M."/>
            <person name="Vondras A.M."/>
            <person name="Wang J.X."/>
            <person name="Weiss E.S."/>
            <person name="Wernick R."/>
            <person name="Abuelizz H.A."/>
            <person name="Amaro Y."/>
            <person name="Archer C.L."/>
            <person name="Basu A."/>
            <person name="Bellinger M.R."/>
            <person name="Johnson S.F."/>
            <person name="Kitchen S.A."/>
            <person name="Li M."/>
            <person name="Morey-Castro K.E."/>
            <person name="Lavalleur H.J."/>
            <person name="Rangel L.J."/>
            <person name="Ree J.F."/>
            <person name="Shay S.D."/>
            <person name="Sheng Y."/>
            <person name="Smyth J.C."/>
            <person name="Stamm E.A."/>
            <person name="Taylor C.R."/>
            <person name="Vining O.B."/>
            <person name="Wanzeck K.M."/>
            <person name="Watson G."/>
            <person name="Bruck A.J."/>
            <person name="Anders K.R."/>
            <person name="Bradley K.W."/>
            <person name="Asai D.J."/>
            <person name="Bowman C.A."/>
            <person name="Russell D.A."/>
            <person name="Pope W.H."/>
            <person name="Jacobs-Sera D."/>
            <person name="Hendrix R.W."/>
            <person name="Hatfull G.F."/>
        </authorList>
    </citation>
    <scope>NUCLEOTIDE SEQUENCE [LARGE SCALE GENOMIC DNA]</scope>
</reference>
<dbReference type="InterPro" id="IPR029432">
    <property type="entry name" value="Gp28/Gp37-like_dom"/>
</dbReference>
<dbReference type="RefSeq" id="YP_009205485.1">
    <property type="nucleotide sequence ID" value="NC_028878.1"/>
</dbReference>
<dbReference type="OrthoDB" id="1419at10239"/>
<dbReference type="KEGG" id="vg:26632125"/>
<dbReference type="Pfam" id="PF14594">
    <property type="entry name" value="Sipho_Gp37"/>
    <property type="match status" value="1"/>
</dbReference>
<protein>
    <submittedName>
        <fullName evidence="2">Minor tail protein</fullName>
    </submittedName>
</protein>
<name>A0A0M4R9U1_9CAUD</name>
<keyword evidence="3" id="KW-1185">Reference proteome</keyword>
<evidence type="ECO:0000313" key="3">
    <source>
        <dbReference type="Proteomes" id="UP000201697"/>
    </source>
</evidence>
<dbReference type="EMBL" id="KT591489">
    <property type="protein sequence ID" value="ALF00324.1"/>
    <property type="molecule type" value="Genomic_DNA"/>
</dbReference>
<evidence type="ECO:0000313" key="2">
    <source>
        <dbReference type="EMBL" id="ALF00324.1"/>
    </source>
</evidence>
<dbReference type="GeneID" id="26632125"/>